<comment type="subcellular location">
    <subcellularLocation>
        <location evidence="1">Cell membrane</location>
        <topology evidence="1">Lipid-anchor</topology>
    </subcellularLocation>
</comment>
<dbReference type="InterPro" id="IPR003760">
    <property type="entry name" value="PnrA-like"/>
</dbReference>
<comment type="similarity">
    <text evidence="2">Belongs to the BMP lipoprotein family.</text>
</comment>
<dbReference type="RefSeq" id="WP_301127761.1">
    <property type="nucleotide sequence ID" value="NZ_JAUHPV010000004.1"/>
</dbReference>
<dbReference type="Proteomes" id="UP001172738">
    <property type="component" value="Unassembled WGS sequence"/>
</dbReference>
<gene>
    <name evidence="9" type="ORF">QQX04_07410</name>
</gene>
<feature type="chain" id="PRO_5046352001" evidence="7">
    <location>
        <begin position="25"/>
        <end position="348"/>
    </location>
</feature>
<evidence type="ECO:0000256" key="4">
    <source>
        <dbReference type="ARBA" id="ARBA00022729"/>
    </source>
</evidence>
<evidence type="ECO:0000256" key="1">
    <source>
        <dbReference type="ARBA" id="ARBA00004193"/>
    </source>
</evidence>
<organism evidence="9 10">
    <name type="scientific">Demequina zhanjiangensis</name>
    <dbReference type="NCBI Taxonomy" id="3051659"/>
    <lineage>
        <taxon>Bacteria</taxon>
        <taxon>Bacillati</taxon>
        <taxon>Actinomycetota</taxon>
        <taxon>Actinomycetes</taxon>
        <taxon>Micrococcales</taxon>
        <taxon>Demequinaceae</taxon>
        <taxon>Demequina</taxon>
    </lineage>
</organism>
<proteinExistence type="inferred from homology"/>
<accession>A0ABT8G150</accession>
<dbReference type="CDD" id="cd06354">
    <property type="entry name" value="PBP1_PrnA-like"/>
    <property type="match status" value="1"/>
</dbReference>
<keyword evidence="3" id="KW-1003">Cell membrane</keyword>
<comment type="caution">
    <text evidence="9">The sequence shown here is derived from an EMBL/GenBank/DDBJ whole genome shotgun (WGS) entry which is preliminary data.</text>
</comment>
<evidence type="ECO:0000259" key="8">
    <source>
        <dbReference type="Pfam" id="PF02608"/>
    </source>
</evidence>
<evidence type="ECO:0000256" key="7">
    <source>
        <dbReference type="SAM" id="SignalP"/>
    </source>
</evidence>
<keyword evidence="4 7" id="KW-0732">Signal</keyword>
<evidence type="ECO:0000256" key="3">
    <source>
        <dbReference type="ARBA" id="ARBA00022475"/>
    </source>
</evidence>
<evidence type="ECO:0000256" key="5">
    <source>
        <dbReference type="ARBA" id="ARBA00023136"/>
    </source>
</evidence>
<reference evidence="9" key="1">
    <citation type="submission" date="2023-06" db="EMBL/GenBank/DDBJ databases">
        <title>SYSU T00b26.</title>
        <authorList>
            <person name="Gao L."/>
            <person name="Fang B.-Z."/>
            <person name="Li W.-J."/>
        </authorList>
    </citation>
    <scope>NUCLEOTIDE SEQUENCE</scope>
    <source>
        <strain evidence="9">SYSU T00b26</strain>
    </source>
</reference>
<dbReference type="Pfam" id="PF02608">
    <property type="entry name" value="Bmp"/>
    <property type="match status" value="1"/>
</dbReference>
<dbReference type="InterPro" id="IPR028082">
    <property type="entry name" value="Peripla_BP_I"/>
</dbReference>
<feature type="domain" description="ABC transporter substrate-binding protein PnrA-like" evidence="8">
    <location>
        <begin position="45"/>
        <end position="319"/>
    </location>
</feature>
<keyword evidence="5" id="KW-0472">Membrane</keyword>
<protein>
    <submittedName>
        <fullName evidence="9">BMP family ABC transporter substrate-binding protein</fullName>
    </submittedName>
</protein>
<evidence type="ECO:0000256" key="2">
    <source>
        <dbReference type="ARBA" id="ARBA00008610"/>
    </source>
</evidence>
<dbReference type="PROSITE" id="PS51257">
    <property type="entry name" value="PROKAR_LIPOPROTEIN"/>
    <property type="match status" value="1"/>
</dbReference>
<keyword evidence="10" id="KW-1185">Reference proteome</keyword>
<name>A0ABT8G150_9MICO</name>
<dbReference type="PANTHER" id="PTHR34296">
    <property type="entry name" value="TRANSCRIPTIONAL ACTIVATOR PROTEIN MED"/>
    <property type="match status" value="1"/>
</dbReference>
<dbReference type="Gene3D" id="3.40.50.2300">
    <property type="match status" value="2"/>
</dbReference>
<evidence type="ECO:0000313" key="9">
    <source>
        <dbReference type="EMBL" id="MDN4472818.1"/>
    </source>
</evidence>
<evidence type="ECO:0000256" key="6">
    <source>
        <dbReference type="ARBA" id="ARBA00023288"/>
    </source>
</evidence>
<sequence>MKNTLRFGAIAAAGAIVLAACSSAPEETSSSPTETAAETTDYKACMVSDSGGFDDASFNQAGYEGLQTVSADLGIEISTAESTSDADFAPNISAMVADGCDLTITVGFLLGDATAEAAAANPDSDFAIIDFAYEEPIDNVKPLIFDTDEAAFLAGYGAAAASQTGVVGTFGGLQIPTVTIFMDGFLAGVEQYNADNGADVTVLGWDGETGSFTGDFSDTTKGQSTAQGFIDQGADIILPVAGPVGLGAAAAAEAAGDVWIIGVDSDWTLTTDYADIILTSIMKQMGPAVYDVVNDAAAGSGFSSEPYVGTLENNGVGLADWAAGVLDDTTVSELEAISAGIIDGSIEP</sequence>
<dbReference type="PANTHER" id="PTHR34296:SF2">
    <property type="entry name" value="ABC TRANSPORTER GUANOSINE-BINDING PROTEIN NUPN"/>
    <property type="match status" value="1"/>
</dbReference>
<feature type="signal peptide" evidence="7">
    <location>
        <begin position="1"/>
        <end position="24"/>
    </location>
</feature>
<dbReference type="InterPro" id="IPR050957">
    <property type="entry name" value="BMP_lipoprotein"/>
</dbReference>
<evidence type="ECO:0000313" key="10">
    <source>
        <dbReference type="Proteomes" id="UP001172738"/>
    </source>
</evidence>
<dbReference type="EMBL" id="JAUHPV010000004">
    <property type="protein sequence ID" value="MDN4472818.1"/>
    <property type="molecule type" value="Genomic_DNA"/>
</dbReference>
<dbReference type="SUPFAM" id="SSF53822">
    <property type="entry name" value="Periplasmic binding protein-like I"/>
    <property type="match status" value="1"/>
</dbReference>
<keyword evidence="6" id="KW-0449">Lipoprotein</keyword>